<feature type="compositionally biased region" description="Acidic residues" evidence="1">
    <location>
        <begin position="109"/>
        <end position="118"/>
    </location>
</feature>
<sequence length="442" mass="50683">MQNERPQKLDGPVPGCLVQLVGRKRILQHMRRAPHEINLDHNKTGPQGGNESLRRQKHTKRYARWLEAQGLPIDVTFFTNVDDELKSVEGWEDVHLSEDDQLAGHSTQADEDEDEDETPASSSGDDVPLIRPVSQRRKRYTIHEGEDDEEDRGLSLSGSNMDYAANQKENVENDHEPTDEGNSYWRPAGWAEDDKKSEMSTKARLKCPVPGCKCERSLRKRMYGHLRSKHNIPLSIYTGGNLDALRRKHAAEFGQWLEEEGYKVDVSFFGASTVDSQQATNTTFEDDYEEPGDHGDEEQEVPDRAETETHDNARVRQSSDKVSLDIPDDGKADHEPYHGDLAYMRLLRERLELFCDAQGQPTEVEFDIEHIAILICNVDDPAIDRWEGFCEQRRWTENDVEWIKTYVFKIVPQWRGAITSRHVIDELISQFNSVFQARVGLV</sequence>
<feature type="compositionally biased region" description="Basic and acidic residues" evidence="1">
    <location>
        <begin position="169"/>
        <end position="178"/>
    </location>
</feature>
<feature type="region of interest" description="Disordered" evidence="1">
    <location>
        <begin position="169"/>
        <end position="188"/>
    </location>
</feature>
<protein>
    <submittedName>
        <fullName evidence="2">Uncharacterized protein</fullName>
    </submittedName>
</protein>
<organism evidence="2 3">
    <name type="scientific">Recurvomyces mirabilis</name>
    <dbReference type="NCBI Taxonomy" id="574656"/>
    <lineage>
        <taxon>Eukaryota</taxon>
        <taxon>Fungi</taxon>
        <taxon>Dikarya</taxon>
        <taxon>Ascomycota</taxon>
        <taxon>Pezizomycotina</taxon>
        <taxon>Dothideomycetes</taxon>
        <taxon>Dothideomycetidae</taxon>
        <taxon>Mycosphaerellales</taxon>
        <taxon>Teratosphaeriaceae</taxon>
        <taxon>Recurvomyces</taxon>
    </lineage>
</organism>
<feature type="region of interest" description="Disordered" evidence="1">
    <location>
        <begin position="284"/>
        <end position="331"/>
    </location>
</feature>
<evidence type="ECO:0000313" key="3">
    <source>
        <dbReference type="Proteomes" id="UP001274830"/>
    </source>
</evidence>
<proteinExistence type="predicted"/>
<dbReference type="AlphaFoldDB" id="A0AAE0WJA1"/>
<feature type="compositionally biased region" description="Basic and acidic residues" evidence="1">
    <location>
        <begin position="301"/>
        <end position="331"/>
    </location>
</feature>
<keyword evidence="3" id="KW-1185">Reference proteome</keyword>
<evidence type="ECO:0000313" key="2">
    <source>
        <dbReference type="EMBL" id="KAK3672743.1"/>
    </source>
</evidence>
<dbReference type="EMBL" id="JAUTXT010000030">
    <property type="protein sequence ID" value="KAK3672743.1"/>
    <property type="molecule type" value="Genomic_DNA"/>
</dbReference>
<feature type="compositionally biased region" description="Acidic residues" evidence="1">
    <location>
        <begin position="284"/>
        <end position="300"/>
    </location>
</feature>
<feature type="region of interest" description="Disordered" evidence="1">
    <location>
        <begin position="101"/>
        <end position="160"/>
    </location>
</feature>
<reference evidence="2" key="1">
    <citation type="submission" date="2023-07" db="EMBL/GenBank/DDBJ databases">
        <title>Black Yeasts Isolated from many extreme environments.</title>
        <authorList>
            <person name="Coleine C."/>
            <person name="Stajich J.E."/>
            <person name="Selbmann L."/>
        </authorList>
    </citation>
    <scope>NUCLEOTIDE SEQUENCE</scope>
    <source>
        <strain evidence="2">CCFEE 5485</strain>
    </source>
</reference>
<accession>A0AAE0WJA1</accession>
<evidence type="ECO:0000256" key="1">
    <source>
        <dbReference type="SAM" id="MobiDB-lite"/>
    </source>
</evidence>
<gene>
    <name evidence="2" type="ORF">LTR78_007329</name>
</gene>
<name>A0AAE0WJA1_9PEZI</name>
<comment type="caution">
    <text evidence="2">The sequence shown here is derived from an EMBL/GenBank/DDBJ whole genome shotgun (WGS) entry which is preliminary data.</text>
</comment>
<dbReference type="Proteomes" id="UP001274830">
    <property type="component" value="Unassembled WGS sequence"/>
</dbReference>